<sequence length="139" mass="15857">MATSSTSNKMTLKLSRLILRFLLNITFVILVLILVIYGSRAAFDFTYQLYGPVTVDREPGRTVPIQINKGESSMDVASKLELNRIIVNKNSFYFKLKLQNRVIMPGTYEVNSSMTYDEILDIITDYSKSIVQNEETDSE</sequence>
<keyword evidence="1" id="KW-1133">Transmembrane helix</keyword>
<reference evidence="3" key="1">
    <citation type="submission" date="2015-09" db="EMBL/GenBank/DDBJ databases">
        <authorList>
            <person name="Wibberg D."/>
        </authorList>
    </citation>
    <scope>NUCLEOTIDE SEQUENCE [LARGE SCALE GENOMIC DNA]</scope>
    <source>
        <strain evidence="3">SD1D</strain>
    </source>
</reference>
<evidence type="ECO:0000256" key="1">
    <source>
        <dbReference type="SAM" id="Phobius"/>
    </source>
</evidence>
<accession>A0A0K8J699</accession>
<dbReference type="RefSeq" id="WP_058258428.1">
    <property type="nucleotide sequence ID" value="NZ_DUPS01000069.1"/>
</dbReference>
<feature type="transmembrane region" description="Helical" evidence="1">
    <location>
        <begin position="21"/>
        <end position="39"/>
    </location>
</feature>
<dbReference type="EMBL" id="LN879430">
    <property type="protein sequence ID" value="CUH93161.1"/>
    <property type="molecule type" value="Genomic_DNA"/>
</dbReference>
<dbReference type="KEGG" id="hsd:SD1D_1615"/>
<protein>
    <recommendedName>
        <fullName evidence="4">Endolytic transglycosylase MltG</fullName>
    </recommendedName>
</protein>
<gene>
    <name evidence="2" type="ORF">SD1D_1615</name>
</gene>
<keyword evidence="1" id="KW-0812">Transmembrane</keyword>
<evidence type="ECO:0008006" key="4">
    <source>
        <dbReference type="Google" id="ProtNLM"/>
    </source>
</evidence>
<dbReference type="Proteomes" id="UP000196053">
    <property type="component" value="Chromosome I"/>
</dbReference>
<keyword evidence="3" id="KW-1185">Reference proteome</keyword>
<dbReference type="Pfam" id="PF02618">
    <property type="entry name" value="YceG"/>
    <property type="match status" value="1"/>
</dbReference>
<organism evidence="2 3">
    <name type="scientific">Herbinix luporum</name>
    <dbReference type="NCBI Taxonomy" id="1679721"/>
    <lineage>
        <taxon>Bacteria</taxon>
        <taxon>Bacillati</taxon>
        <taxon>Bacillota</taxon>
        <taxon>Clostridia</taxon>
        <taxon>Lachnospirales</taxon>
        <taxon>Lachnospiraceae</taxon>
        <taxon>Herbinix</taxon>
    </lineage>
</organism>
<dbReference type="AlphaFoldDB" id="A0A0K8J699"/>
<name>A0A0K8J699_9FIRM</name>
<dbReference type="Gene3D" id="3.30.1490.480">
    <property type="entry name" value="Endolytic murein transglycosylase"/>
    <property type="match status" value="1"/>
</dbReference>
<dbReference type="InterPro" id="IPR003770">
    <property type="entry name" value="MLTG-like"/>
</dbReference>
<evidence type="ECO:0000313" key="3">
    <source>
        <dbReference type="Proteomes" id="UP000196053"/>
    </source>
</evidence>
<proteinExistence type="predicted"/>
<dbReference type="OrthoDB" id="9810667at2"/>
<keyword evidence="1" id="KW-0472">Membrane</keyword>
<evidence type="ECO:0000313" key="2">
    <source>
        <dbReference type="EMBL" id="CUH93161.1"/>
    </source>
</evidence>